<dbReference type="InterPro" id="IPR037523">
    <property type="entry name" value="VOC_core"/>
</dbReference>
<dbReference type="PROSITE" id="PS51819">
    <property type="entry name" value="VOC"/>
    <property type="match status" value="1"/>
</dbReference>
<evidence type="ECO:0000313" key="3">
    <source>
        <dbReference type="Proteomes" id="UP000032025"/>
    </source>
</evidence>
<dbReference type="InterPro" id="IPR004360">
    <property type="entry name" value="Glyas_Fos-R_dOase_dom"/>
</dbReference>
<dbReference type="AlphaFoldDB" id="A0A0C9NLQ6"/>
<comment type="caution">
    <text evidence="2">The sequence shown here is derived from an EMBL/GenBank/DDBJ whole genome shotgun (WGS) entry which is preliminary data.</text>
</comment>
<dbReference type="Proteomes" id="UP000032025">
    <property type="component" value="Unassembled WGS sequence"/>
</dbReference>
<dbReference type="SUPFAM" id="SSF54593">
    <property type="entry name" value="Glyoxalase/Bleomycin resistance protein/Dihydroxybiphenyl dioxygenase"/>
    <property type="match status" value="1"/>
</dbReference>
<dbReference type="EMBL" id="BBJS01000061">
    <property type="protein sequence ID" value="GAN15608.1"/>
    <property type="molecule type" value="Genomic_DNA"/>
</dbReference>
<evidence type="ECO:0000313" key="2">
    <source>
        <dbReference type="EMBL" id="GAN15608.1"/>
    </source>
</evidence>
<dbReference type="PANTHER" id="PTHR21366:SF14">
    <property type="entry name" value="GLYOXALASE DOMAIN-CONTAINING PROTEIN 5"/>
    <property type="match status" value="1"/>
</dbReference>
<feature type="domain" description="VOC" evidence="1">
    <location>
        <begin position="8"/>
        <end position="130"/>
    </location>
</feature>
<sequence>MSTPRIKRIAHVVLYVRDPEASAAWYKDVLGMEVSSRVADGPYKGGLFMTFGHHDHDIALFPGDPDATRGKEIEHIALELDGDKELQELRRVYATFLDKGVRIAEVLDHGIAHGLYFYDPDGHMLEIFAPTADPGEATIAEFRRGGGKADPVELKPLRR</sequence>
<dbReference type="Pfam" id="PF00903">
    <property type="entry name" value="Glyoxalase"/>
    <property type="match status" value="1"/>
</dbReference>
<dbReference type="RefSeq" id="WP_007405559.1">
    <property type="nucleotide sequence ID" value="NZ_BBJS01000061.1"/>
</dbReference>
<gene>
    <name evidence="2" type="ORF">SP6_61_00570</name>
</gene>
<reference evidence="2 3" key="1">
    <citation type="submission" date="2014-08" db="EMBL/GenBank/DDBJ databases">
        <title>Whole genome shotgun sequence of Sphingomonas paucimobilis NBRC 13935.</title>
        <authorList>
            <person name="Hosoyama A."/>
            <person name="Hashimoto M."/>
            <person name="Hosoyama Y."/>
            <person name="Noguchi M."/>
            <person name="Uohara A."/>
            <person name="Ohji S."/>
            <person name="Katano-Makiyama Y."/>
            <person name="Ichikawa N."/>
            <person name="Kimura A."/>
            <person name="Yamazoe A."/>
            <person name="Fujita N."/>
        </authorList>
    </citation>
    <scope>NUCLEOTIDE SEQUENCE [LARGE SCALE GENOMIC DNA]</scope>
    <source>
        <strain evidence="2 3">NBRC 13935</strain>
    </source>
</reference>
<dbReference type="PANTHER" id="PTHR21366">
    <property type="entry name" value="GLYOXALASE FAMILY PROTEIN"/>
    <property type="match status" value="1"/>
</dbReference>
<name>A0A0C9NLQ6_SPHPI</name>
<keyword evidence="3" id="KW-1185">Reference proteome</keyword>
<dbReference type="InterPro" id="IPR050383">
    <property type="entry name" value="GlyoxalaseI/FosfomycinResist"/>
</dbReference>
<dbReference type="GeneID" id="78527712"/>
<organism evidence="2 3">
    <name type="scientific">Sphingomonas paucimobilis NBRC 13935</name>
    <dbReference type="NCBI Taxonomy" id="1219050"/>
    <lineage>
        <taxon>Bacteria</taxon>
        <taxon>Pseudomonadati</taxon>
        <taxon>Pseudomonadota</taxon>
        <taxon>Alphaproteobacteria</taxon>
        <taxon>Sphingomonadales</taxon>
        <taxon>Sphingomonadaceae</taxon>
        <taxon>Sphingomonas</taxon>
    </lineage>
</organism>
<dbReference type="Gene3D" id="3.10.180.10">
    <property type="entry name" value="2,3-Dihydroxybiphenyl 1,2-Dioxygenase, domain 1"/>
    <property type="match status" value="1"/>
</dbReference>
<proteinExistence type="predicted"/>
<evidence type="ECO:0000259" key="1">
    <source>
        <dbReference type="PROSITE" id="PS51819"/>
    </source>
</evidence>
<protein>
    <submittedName>
        <fullName evidence="2">DNA, contig: SP661</fullName>
    </submittedName>
</protein>
<dbReference type="InterPro" id="IPR029068">
    <property type="entry name" value="Glyas_Bleomycin-R_OHBP_Dase"/>
</dbReference>
<accession>A0A0C9NLQ6</accession>